<sequence>MVKHALFAASLMAGLISSVSAALTPIEVKGNAFYSGSDRFFIRGVDYLPGGASNFKDPLVDANECKRDIEYFKDLGLNTIRVYSVDNSANHDDCMKQLDDAGIYLILDVNTPNNSINRANPANSYNTAYLQHVFATIDTFKGYDNLLGFFAANEVINDENTTSSAPYVKAVIRDMKQYIKAQAKRAIPVGYSAADISINREQQAKYFNCGDDDERLDMFGMNDYSWCGKSSFSVSGYDQKVKDYSGYSRPMFLSEFGCIEVTPRPFTEVGSLYSTDMSSVFSGGLVYEYSEEENKYGLVSIESDGSISTKTDYNNLKTQLASATNPTGDAGASTAADAASECPTYEAGVWEVKDSSLPAMPKRASSFISDGAGKPLGTTGPNTSYGDENDIADNEAAATMGTTAGASAGTAKASAASNAASSSGAATGARASMPNLLSPVVVLPFGIVMLSMVLGTVMVV</sequence>
<evidence type="ECO:0000313" key="1">
    <source>
        <dbReference type="EMBL" id="KAF5095380.1"/>
    </source>
</evidence>
<dbReference type="Proteomes" id="UP000744676">
    <property type="component" value="Unassembled WGS sequence"/>
</dbReference>
<organism evidence="1 2">
    <name type="scientific">Geotrichum galactomycetum</name>
    <dbReference type="NCBI Taxonomy" id="27317"/>
    <lineage>
        <taxon>Eukaryota</taxon>
        <taxon>Fungi</taxon>
        <taxon>Dikarya</taxon>
        <taxon>Ascomycota</taxon>
        <taxon>Saccharomycotina</taxon>
        <taxon>Dipodascomycetes</taxon>
        <taxon>Dipodascales</taxon>
        <taxon>Dipodascaceae</taxon>
        <taxon>Geotrichum</taxon>
    </lineage>
</organism>
<comment type="caution">
    <text evidence="1">The sequence shown here is derived from an EMBL/GenBank/DDBJ whole genome shotgun (WGS) entry which is preliminary data.</text>
</comment>
<evidence type="ECO:0000313" key="2">
    <source>
        <dbReference type="Proteomes" id="UP000744676"/>
    </source>
</evidence>
<gene>
    <name evidence="1" type="ORF">D0Z00_003160</name>
</gene>
<name>A0ACB6V213_9ASCO</name>
<protein>
    <submittedName>
        <fullName evidence="1">Uncharacterized protein</fullName>
    </submittedName>
</protein>
<reference evidence="1 2" key="1">
    <citation type="journal article" date="2020" name="Front. Microbiol.">
        <title>Phenotypic and Genetic Characterization of the Cheese Ripening Yeast Geotrichum candidum.</title>
        <authorList>
            <person name="Perkins V."/>
            <person name="Vignola S."/>
            <person name="Lessard M.H."/>
            <person name="Plante P.L."/>
            <person name="Corbeil J."/>
            <person name="Dugat-Bony E."/>
            <person name="Frenette M."/>
            <person name="Labrie S."/>
        </authorList>
    </citation>
    <scope>NUCLEOTIDE SEQUENCE [LARGE SCALE GENOMIC DNA]</scope>
    <source>
        <strain evidence="1 2">LMA-1147</strain>
    </source>
</reference>
<dbReference type="EMBL" id="QVQA01000126">
    <property type="protein sequence ID" value="KAF5095380.1"/>
    <property type="molecule type" value="Genomic_DNA"/>
</dbReference>
<proteinExistence type="predicted"/>
<accession>A0ACB6V213</accession>
<keyword evidence="2" id="KW-1185">Reference proteome</keyword>